<dbReference type="InterPro" id="IPR057326">
    <property type="entry name" value="KR_dom"/>
</dbReference>
<dbReference type="CDD" id="cd05233">
    <property type="entry name" value="SDR_c"/>
    <property type="match status" value="1"/>
</dbReference>
<feature type="domain" description="Ketoreductase" evidence="1">
    <location>
        <begin position="7"/>
        <end position="183"/>
    </location>
</feature>
<dbReference type="Proteomes" id="UP001203945">
    <property type="component" value="Unassembled WGS sequence"/>
</dbReference>
<dbReference type="RefSeq" id="WP_255329426.1">
    <property type="nucleotide sequence ID" value="NZ_JAKZEU010000002.1"/>
</dbReference>
<dbReference type="InterPro" id="IPR036291">
    <property type="entry name" value="NAD(P)-bd_dom_sf"/>
</dbReference>
<dbReference type="EMBL" id="JAKZEU010000002">
    <property type="protein sequence ID" value="MCQ0970455.1"/>
    <property type="molecule type" value="Genomic_DNA"/>
</dbReference>
<dbReference type="SUPFAM" id="SSF51735">
    <property type="entry name" value="NAD(P)-binding Rossmann-fold domains"/>
    <property type="match status" value="1"/>
</dbReference>
<evidence type="ECO:0000259" key="1">
    <source>
        <dbReference type="SMART" id="SM00822"/>
    </source>
</evidence>
<dbReference type="Gene3D" id="3.40.50.720">
    <property type="entry name" value="NAD(P)-binding Rossmann-like Domain"/>
    <property type="match status" value="1"/>
</dbReference>
<dbReference type="PRINTS" id="PR00080">
    <property type="entry name" value="SDRFAMILY"/>
</dbReference>
<dbReference type="Pfam" id="PF13561">
    <property type="entry name" value="adh_short_C2"/>
    <property type="match status" value="1"/>
</dbReference>
<dbReference type="SMART" id="SM00822">
    <property type="entry name" value="PKS_KR"/>
    <property type="match status" value="1"/>
</dbReference>
<sequence>MGRFTGKTAIITGASSGIGEATARLLAAEGANVVLASRTRSELQRVASNLDGDASLIQVTDVSVEGEVQALIDASIERFGQIDVLVNNAGVAVQGDITEISTEDYRKVTGTIIDGTFFACRAALPHLVKTGGAVVNTSSVSGLGGDWGMSVYNLAKGAISNLTRALALDYGQRGVRINAVAPTLTRTGMTKDMFDDSRLLDQFMDRIPMDRPGEPEDIAAAIAYLASQDARFVTGVILPVDGGLMASNGQPKQA</sequence>
<evidence type="ECO:0000313" key="2">
    <source>
        <dbReference type="EMBL" id="MCQ0970455.1"/>
    </source>
</evidence>
<name>A0ABT1MQ70_9RHOB</name>
<dbReference type="InterPro" id="IPR002347">
    <property type="entry name" value="SDR_fam"/>
</dbReference>
<dbReference type="NCBIfam" id="NF005559">
    <property type="entry name" value="PRK07231.1"/>
    <property type="match status" value="1"/>
</dbReference>
<keyword evidence="3" id="KW-1185">Reference proteome</keyword>
<dbReference type="PRINTS" id="PR00081">
    <property type="entry name" value="GDHRDH"/>
</dbReference>
<comment type="caution">
    <text evidence="2">The sequence shown here is derived from an EMBL/GenBank/DDBJ whole genome shotgun (WGS) entry which is preliminary data.</text>
</comment>
<protein>
    <submittedName>
        <fullName evidence="2">SDR family oxidoreductase</fullName>
    </submittedName>
</protein>
<dbReference type="PANTHER" id="PTHR43975">
    <property type="entry name" value="ZGC:101858"/>
    <property type="match status" value="1"/>
</dbReference>
<proteinExistence type="predicted"/>
<dbReference type="PANTHER" id="PTHR43975:SF2">
    <property type="entry name" value="EG:BACR7A4.14 PROTEIN-RELATED"/>
    <property type="match status" value="1"/>
</dbReference>
<organism evidence="2 3">
    <name type="scientific">Paracoccus albicereus</name>
    <dbReference type="NCBI Taxonomy" id="2922394"/>
    <lineage>
        <taxon>Bacteria</taxon>
        <taxon>Pseudomonadati</taxon>
        <taxon>Pseudomonadota</taxon>
        <taxon>Alphaproteobacteria</taxon>
        <taxon>Rhodobacterales</taxon>
        <taxon>Paracoccaceae</taxon>
        <taxon>Paracoccus</taxon>
    </lineage>
</organism>
<accession>A0ABT1MQ70</accession>
<gene>
    <name evidence="2" type="ORF">MLD63_08470</name>
</gene>
<evidence type="ECO:0000313" key="3">
    <source>
        <dbReference type="Proteomes" id="UP001203945"/>
    </source>
</evidence>
<reference evidence="2 3" key="1">
    <citation type="submission" date="2022-03" db="EMBL/GenBank/DDBJ databases">
        <authorList>
            <person name="He Y."/>
        </authorList>
    </citation>
    <scope>NUCLEOTIDE SEQUENCE [LARGE SCALE GENOMIC DNA]</scope>
    <source>
        <strain evidence="2 3">TK19116</strain>
    </source>
</reference>